<evidence type="ECO:0000256" key="1">
    <source>
        <dbReference type="SAM" id="Coils"/>
    </source>
</evidence>
<dbReference type="OrthoDB" id="7266764at2"/>
<organism evidence="2 3">
    <name type="scientific">Acetobacter nitrogenifigens DSM 23921 = NBRC 105050</name>
    <dbReference type="NCBI Taxonomy" id="1120919"/>
    <lineage>
        <taxon>Bacteria</taxon>
        <taxon>Pseudomonadati</taxon>
        <taxon>Pseudomonadota</taxon>
        <taxon>Alphaproteobacteria</taxon>
        <taxon>Acetobacterales</taxon>
        <taxon>Acetobacteraceae</taxon>
        <taxon>Acetobacter</taxon>
    </lineage>
</organism>
<dbReference type="EMBL" id="BJYF01000050">
    <property type="protein sequence ID" value="GEN61593.1"/>
    <property type="molecule type" value="Genomic_DNA"/>
</dbReference>
<keyword evidence="1" id="KW-0175">Coiled coil</keyword>
<dbReference type="Proteomes" id="UP000321635">
    <property type="component" value="Unassembled WGS sequence"/>
</dbReference>
<proteinExistence type="predicted"/>
<protein>
    <submittedName>
        <fullName evidence="2">Uncharacterized protein</fullName>
    </submittedName>
</protein>
<sequence>MSSRQRVGRARALRLMDDENPVEIADGRSQDLASQVTISGEVVDVIKEVFAGTSVLNDQNKVSQILAARAEISEKWGQARDAFLSIGRSLLELENVLSKSEYLRLRSGTERLFPFSDATATQFRQIARAVDTGKIPLEKCPGSYGTAYQITLLTDVQLQLANERGLIRPDVTRKEILSLRREVQPVMSPGNRVDVGTLREEKRRLTLRQNALEAELQEIRRRLTELTELVG</sequence>
<name>A0A511XF66_9PROT</name>
<gene>
    <name evidence="2" type="ORF">ANI02nite_34770</name>
</gene>
<comment type="caution">
    <text evidence="2">The sequence shown here is derived from an EMBL/GenBank/DDBJ whole genome shotgun (WGS) entry which is preliminary data.</text>
</comment>
<accession>A0A511XF66</accession>
<feature type="coiled-coil region" evidence="1">
    <location>
        <begin position="195"/>
        <end position="229"/>
    </location>
</feature>
<keyword evidence="3" id="KW-1185">Reference proteome</keyword>
<dbReference type="AlphaFoldDB" id="A0A511XF66"/>
<evidence type="ECO:0000313" key="2">
    <source>
        <dbReference type="EMBL" id="GEN61593.1"/>
    </source>
</evidence>
<evidence type="ECO:0000313" key="3">
    <source>
        <dbReference type="Proteomes" id="UP000321635"/>
    </source>
</evidence>
<reference evidence="2 3" key="1">
    <citation type="submission" date="2019-07" db="EMBL/GenBank/DDBJ databases">
        <title>Whole genome shotgun sequence of Acetobacter nitrogenifigens NBRC 105050.</title>
        <authorList>
            <person name="Hosoyama A."/>
            <person name="Uohara A."/>
            <person name="Ohji S."/>
            <person name="Ichikawa N."/>
        </authorList>
    </citation>
    <scope>NUCLEOTIDE SEQUENCE [LARGE SCALE GENOMIC DNA]</scope>
    <source>
        <strain evidence="2 3">NBRC 105050</strain>
    </source>
</reference>